<evidence type="ECO:0000313" key="3">
    <source>
        <dbReference type="Proteomes" id="UP001597097"/>
    </source>
</evidence>
<accession>A0ABW4GFM7</accession>
<dbReference type="RefSeq" id="WP_219534572.1">
    <property type="nucleotide sequence ID" value="NZ_JAHKRM010000022.1"/>
</dbReference>
<dbReference type="EMBL" id="JBHUCM010000029">
    <property type="protein sequence ID" value="MFD1541557.1"/>
    <property type="molecule type" value="Genomic_DNA"/>
</dbReference>
<comment type="caution">
    <text evidence="2">The sequence shown here is derived from an EMBL/GenBank/DDBJ whole genome shotgun (WGS) entry which is preliminary data.</text>
</comment>
<organism evidence="2 3">
    <name type="scientific">Nonomuraea guangzhouensis</name>
    <dbReference type="NCBI Taxonomy" id="1291555"/>
    <lineage>
        <taxon>Bacteria</taxon>
        <taxon>Bacillati</taxon>
        <taxon>Actinomycetota</taxon>
        <taxon>Actinomycetes</taxon>
        <taxon>Streptosporangiales</taxon>
        <taxon>Streptosporangiaceae</taxon>
        <taxon>Nonomuraea</taxon>
    </lineage>
</organism>
<evidence type="ECO:0000313" key="2">
    <source>
        <dbReference type="EMBL" id="MFD1541557.1"/>
    </source>
</evidence>
<gene>
    <name evidence="2" type="ORF">ACFSJ0_31215</name>
</gene>
<reference evidence="3" key="1">
    <citation type="journal article" date="2019" name="Int. J. Syst. Evol. Microbiol.">
        <title>The Global Catalogue of Microorganisms (GCM) 10K type strain sequencing project: providing services to taxonomists for standard genome sequencing and annotation.</title>
        <authorList>
            <consortium name="The Broad Institute Genomics Platform"/>
            <consortium name="The Broad Institute Genome Sequencing Center for Infectious Disease"/>
            <person name="Wu L."/>
            <person name="Ma J."/>
        </authorList>
    </citation>
    <scope>NUCLEOTIDE SEQUENCE [LARGE SCALE GENOMIC DNA]</scope>
    <source>
        <strain evidence="3">CGMCC 1.15399</strain>
    </source>
</reference>
<keyword evidence="3" id="KW-1185">Reference proteome</keyword>
<evidence type="ECO:0000256" key="1">
    <source>
        <dbReference type="SAM" id="MobiDB-lite"/>
    </source>
</evidence>
<name>A0ABW4GFM7_9ACTN</name>
<dbReference type="Proteomes" id="UP001597097">
    <property type="component" value="Unassembled WGS sequence"/>
</dbReference>
<feature type="region of interest" description="Disordered" evidence="1">
    <location>
        <begin position="32"/>
        <end position="71"/>
    </location>
</feature>
<protein>
    <recommendedName>
        <fullName evidence="4">Tetratricopeptide repeat protein</fullName>
    </recommendedName>
</protein>
<sequence length="71" mass="7824">MRRVWLHGMVPFDAGPYEQAARVFRQHGHPAEAERLLIERKRARRAPPPGGRTPRSSRSADAPPGTTIAAG</sequence>
<evidence type="ECO:0008006" key="4">
    <source>
        <dbReference type="Google" id="ProtNLM"/>
    </source>
</evidence>
<proteinExistence type="predicted"/>